<protein>
    <submittedName>
        <fullName evidence="1">Uncharacterized protein</fullName>
    </submittedName>
</protein>
<dbReference type="RefSeq" id="WP_256377465.1">
    <property type="nucleotide sequence ID" value="NZ_LR733503.1"/>
</dbReference>
<proteinExistence type="predicted"/>
<evidence type="ECO:0000313" key="1">
    <source>
        <dbReference type="EMBL" id="VXC59143.1"/>
    </source>
</evidence>
<sequence length="40" mass="4321">MRYDAIIVSLLLALLNTYSGGEGMNFNAIINAPVTVIHSK</sequence>
<evidence type="ECO:0000313" key="2">
    <source>
        <dbReference type="Proteomes" id="UP000433737"/>
    </source>
</evidence>
<dbReference type="Proteomes" id="UP000433737">
    <property type="component" value="Unassembled WGS sequence"/>
</dbReference>
<reference evidence="1 2" key="1">
    <citation type="submission" date="2019-10" db="EMBL/GenBank/DDBJ databases">
        <authorList>
            <person name="Karimi E."/>
        </authorList>
    </citation>
    <scope>NUCLEOTIDE SEQUENCE [LARGE SCALE GENOMIC DNA]</scope>
    <source>
        <strain evidence="1">Pantoea sp. 111</strain>
    </source>
</reference>
<comment type="caution">
    <text evidence="1">The sequence shown here is derived from an EMBL/GenBank/DDBJ whole genome shotgun (WGS) entry which is preliminary data.</text>
</comment>
<dbReference type="AlphaFoldDB" id="A0AAX3JC41"/>
<name>A0AAX3JC41_9GAMM</name>
<accession>A0AAX3JC41</accession>
<organism evidence="1 2">
    <name type="scientific">Pantoea brenneri</name>
    <dbReference type="NCBI Taxonomy" id="472694"/>
    <lineage>
        <taxon>Bacteria</taxon>
        <taxon>Pseudomonadati</taxon>
        <taxon>Pseudomonadota</taxon>
        <taxon>Gammaproteobacteria</taxon>
        <taxon>Enterobacterales</taxon>
        <taxon>Erwiniaceae</taxon>
        <taxon>Pantoea</taxon>
    </lineage>
</organism>
<gene>
    <name evidence="1" type="ORF">PANT111_560033</name>
</gene>
<dbReference type="EMBL" id="CABWMH010000052">
    <property type="protein sequence ID" value="VXC59143.1"/>
    <property type="molecule type" value="Genomic_DNA"/>
</dbReference>